<organism evidence="7 8">
    <name type="scientific">Urochloa decumbens</name>
    <dbReference type="NCBI Taxonomy" id="240449"/>
    <lineage>
        <taxon>Eukaryota</taxon>
        <taxon>Viridiplantae</taxon>
        <taxon>Streptophyta</taxon>
        <taxon>Embryophyta</taxon>
        <taxon>Tracheophyta</taxon>
        <taxon>Spermatophyta</taxon>
        <taxon>Magnoliopsida</taxon>
        <taxon>Liliopsida</taxon>
        <taxon>Poales</taxon>
        <taxon>Poaceae</taxon>
        <taxon>PACMAD clade</taxon>
        <taxon>Panicoideae</taxon>
        <taxon>Panicodae</taxon>
        <taxon>Paniceae</taxon>
        <taxon>Melinidinae</taxon>
        <taxon>Urochloa</taxon>
    </lineage>
</organism>
<evidence type="ECO:0000256" key="2">
    <source>
        <dbReference type="ARBA" id="ARBA00022670"/>
    </source>
</evidence>
<feature type="region of interest" description="Disordered" evidence="5">
    <location>
        <begin position="228"/>
        <end position="262"/>
    </location>
</feature>
<evidence type="ECO:0000256" key="3">
    <source>
        <dbReference type="ARBA" id="ARBA00022801"/>
    </source>
</evidence>
<sequence>MALRRKVNELEQVFIDVESSQELDDFSFEDESVSEFQRLSDGRAQNTYSYMGDEGSSKHAAYNELIKDYAEIKKMKRKLALALNCQATKAQSVKKSKVYAEYDMKQPGSYGYHPLLDISRTCYSKDFRYLYNPSSLNIDDHFKECLDSHAGCTLSSHLKTKICQLVQNCCFNCGVSVNLDVNTISALPDDMKVTFCKLMQHAYSIDSRCQKLVLQLVKLFADAPADEDLDNSDVHASPAEQRFSNPKSVNGAGHIHSPPYDLSEAAHISSPINKLNPAKITCSQSLTADTSNDGTERPESLPIPNLSNSAPKHSNPNLKTPVVARVMSKLSKNNKGTATVLPQTPSRFVPPPSGYTPDHPLHKKLYGKSDCSEAKSCQPVIHPTEIPLSDCTNSLSAKKRKKSVSFGAEDESHKDFILLDNDKLKYYVPDSVSPSSIPGLTRFHSEKLSFDKENVDPGSSQLAPILMQTLDTSPQSLPRNNFSASKANTGSTSTSQCHVDRSFVNSQHKVCQDVEFLAERTLADNVRAMTQKCDNLYNSELPRIGCGDSISDAFLHPKYSENTAQCQPLRSRDSNKNTGGKNPFHGRLTKPPPSHNSEFVAGTSKFCVTKSEVEKYIAICKLATSQYQCEDAVNISGVRCTFWALGDSLKPEGMVKTFVVAAFCYSLFQKPNGHPDVSKRHYFFPNIAENLLKDIDDADEDILARAFKRSSRARPLYESKMLFFPACFQDHWFVFVVDINDRKYVILDSLYTKNDEFQEIVSQRMRTSFEHHWFKYVHLDMGFPHYSFIYPPVPKQPFDKYTDSGIYTMMFIEHWISPRTHLTSVFTPEDIPNIRIKIANNLVFQPKNSGMKQRVLDYQDEDQ</sequence>
<accession>A0ABC8V7U9</accession>
<feature type="compositionally biased region" description="Polar residues" evidence="5">
    <location>
        <begin position="305"/>
        <end position="318"/>
    </location>
</feature>
<evidence type="ECO:0000313" key="7">
    <source>
        <dbReference type="EMBL" id="CAL4885446.1"/>
    </source>
</evidence>
<dbReference type="PANTHER" id="PTHR12606">
    <property type="entry name" value="SENTRIN/SUMO-SPECIFIC PROTEASE"/>
    <property type="match status" value="1"/>
</dbReference>
<dbReference type="InterPro" id="IPR038765">
    <property type="entry name" value="Papain-like_cys_pep_sf"/>
</dbReference>
<reference evidence="7 8" key="2">
    <citation type="submission" date="2024-10" db="EMBL/GenBank/DDBJ databases">
        <authorList>
            <person name="Ryan C."/>
        </authorList>
    </citation>
    <scope>NUCLEOTIDE SEQUENCE [LARGE SCALE GENOMIC DNA]</scope>
</reference>
<dbReference type="AlphaFoldDB" id="A0ABC8V7U9"/>
<keyword evidence="4" id="KW-0788">Thiol protease</keyword>
<dbReference type="EMBL" id="OZ075111">
    <property type="protein sequence ID" value="CAL4885446.1"/>
    <property type="molecule type" value="Genomic_DNA"/>
</dbReference>
<dbReference type="PANTHER" id="PTHR12606:SF141">
    <property type="entry name" value="GH15225P-RELATED"/>
    <property type="match status" value="1"/>
</dbReference>
<protein>
    <recommendedName>
        <fullName evidence="6">Ubiquitin-like protease family profile domain-containing protein</fullName>
    </recommendedName>
</protein>
<dbReference type="InterPro" id="IPR003653">
    <property type="entry name" value="Peptidase_C48_C"/>
</dbReference>
<evidence type="ECO:0000256" key="4">
    <source>
        <dbReference type="ARBA" id="ARBA00022807"/>
    </source>
</evidence>
<comment type="similarity">
    <text evidence="1">Belongs to the peptidase C48 family.</text>
</comment>
<evidence type="ECO:0000256" key="5">
    <source>
        <dbReference type="SAM" id="MobiDB-lite"/>
    </source>
</evidence>
<dbReference type="Proteomes" id="UP001497457">
    <property type="component" value="Chromosome 1b"/>
</dbReference>
<gene>
    <name evidence="7" type="ORF">URODEC1_LOCUS532</name>
</gene>
<proteinExistence type="inferred from homology"/>
<evidence type="ECO:0000259" key="6">
    <source>
        <dbReference type="Pfam" id="PF02902"/>
    </source>
</evidence>
<dbReference type="SUPFAM" id="SSF54001">
    <property type="entry name" value="Cysteine proteinases"/>
    <property type="match status" value="1"/>
</dbReference>
<feature type="domain" description="Ubiquitin-like protease family profile" evidence="6">
    <location>
        <begin position="704"/>
        <end position="840"/>
    </location>
</feature>
<keyword evidence="3" id="KW-0378">Hydrolase</keyword>
<feature type="region of interest" description="Disordered" evidence="5">
    <location>
        <begin position="285"/>
        <end position="318"/>
    </location>
</feature>
<dbReference type="GO" id="GO:0008234">
    <property type="term" value="F:cysteine-type peptidase activity"/>
    <property type="evidence" value="ECO:0007669"/>
    <property type="project" value="UniProtKB-KW"/>
</dbReference>
<dbReference type="Pfam" id="PF02902">
    <property type="entry name" value="Peptidase_C48"/>
    <property type="match status" value="1"/>
</dbReference>
<dbReference type="Gene3D" id="3.40.395.10">
    <property type="entry name" value="Adenoviral Proteinase, Chain A"/>
    <property type="match status" value="1"/>
</dbReference>
<reference evidence="8" key="1">
    <citation type="submission" date="2024-06" db="EMBL/GenBank/DDBJ databases">
        <authorList>
            <person name="Ryan C."/>
        </authorList>
    </citation>
    <scope>NUCLEOTIDE SEQUENCE [LARGE SCALE GENOMIC DNA]</scope>
</reference>
<keyword evidence="8" id="KW-1185">Reference proteome</keyword>
<feature type="region of interest" description="Disordered" evidence="5">
    <location>
        <begin position="565"/>
        <end position="595"/>
    </location>
</feature>
<evidence type="ECO:0000313" key="8">
    <source>
        <dbReference type="Proteomes" id="UP001497457"/>
    </source>
</evidence>
<dbReference type="GO" id="GO:0006508">
    <property type="term" value="P:proteolysis"/>
    <property type="evidence" value="ECO:0007669"/>
    <property type="project" value="UniProtKB-KW"/>
</dbReference>
<evidence type="ECO:0000256" key="1">
    <source>
        <dbReference type="ARBA" id="ARBA00005234"/>
    </source>
</evidence>
<name>A0ABC8V7U9_9POAL</name>
<keyword evidence="2" id="KW-0645">Protease</keyword>